<dbReference type="SUPFAM" id="SSF47240">
    <property type="entry name" value="Ferritin-like"/>
    <property type="match status" value="1"/>
</dbReference>
<evidence type="ECO:0000256" key="1">
    <source>
        <dbReference type="ARBA" id="ARBA00009497"/>
    </source>
</evidence>
<keyword evidence="5" id="KW-1185">Reference proteome</keyword>
<protein>
    <submittedName>
        <fullName evidence="4">General stress protein</fullName>
    </submittedName>
</protein>
<dbReference type="AlphaFoldDB" id="A0A084GQX3"/>
<dbReference type="PRINTS" id="PR01346">
    <property type="entry name" value="HELNAPAPROT"/>
</dbReference>
<dbReference type="InterPro" id="IPR002177">
    <property type="entry name" value="DPS_DNA-bd"/>
</dbReference>
<dbReference type="GO" id="GO:0016722">
    <property type="term" value="F:oxidoreductase activity, acting on metal ions"/>
    <property type="evidence" value="ECO:0007669"/>
    <property type="project" value="InterPro"/>
</dbReference>
<organism evidence="4 5">
    <name type="scientific">Metabacillus indicus</name>
    <name type="common">Bacillus indicus</name>
    <dbReference type="NCBI Taxonomy" id="246786"/>
    <lineage>
        <taxon>Bacteria</taxon>
        <taxon>Bacillati</taxon>
        <taxon>Bacillota</taxon>
        <taxon>Bacilli</taxon>
        <taxon>Bacillales</taxon>
        <taxon>Bacillaceae</taxon>
        <taxon>Metabacillus</taxon>
    </lineage>
</organism>
<dbReference type="GO" id="GO:0008199">
    <property type="term" value="F:ferric iron binding"/>
    <property type="evidence" value="ECO:0007669"/>
    <property type="project" value="InterPro"/>
</dbReference>
<dbReference type="EMBL" id="JNVC02000008">
    <property type="protein sequence ID" value="KEZ49735.1"/>
    <property type="molecule type" value="Genomic_DNA"/>
</dbReference>
<dbReference type="InterPro" id="IPR009078">
    <property type="entry name" value="Ferritin-like_SF"/>
</dbReference>
<dbReference type="CDD" id="cd01043">
    <property type="entry name" value="DPS"/>
    <property type="match status" value="1"/>
</dbReference>
<dbReference type="InterPro" id="IPR023188">
    <property type="entry name" value="DPS_DNA-bd_CS"/>
</dbReference>
<evidence type="ECO:0000313" key="4">
    <source>
        <dbReference type="EMBL" id="KEZ49735.1"/>
    </source>
</evidence>
<dbReference type="Pfam" id="PF00210">
    <property type="entry name" value="Ferritin"/>
    <property type="match status" value="1"/>
</dbReference>
<evidence type="ECO:0000259" key="3">
    <source>
        <dbReference type="Pfam" id="PF00210"/>
    </source>
</evidence>
<comment type="caution">
    <text evidence="4">The sequence shown here is derived from an EMBL/GenBank/DDBJ whole genome shotgun (WGS) entry which is preliminary data.</text>
</comment>
<dbReference type="InterPro" id="IPR012347">
    <property type="entry name" value="Ferritin-like"/>
</dbReference>
<dbReference type="Gene3D" id="1.20.1260.10">
    <property type="match status" value="1"/>
</dbReference>
<name>A0A084GQX3_METID</name>
<proteinExistence type="inferred from homology"/>
<evidence type="ECO:0000256" key="2">
    <source>
        <dbReference type="RuleBase" id="RU003875"/>
    </source>
</evidence>
<gene>
    <name evidence="4" type="ORF">GS18_0214365</name>
</gene>
<reference evidence="4 5" key="1">
    <citation type="journal article" date="2005" name="Int. J. Syst. Evol. Microbiol.">
        <title>Bacillus cibi sp. nov., isolated from jeotgal, a traditional Korean fermented seafood.</title>
        <authorList>
            <person name="Yoon J.H."/>
            <person name="Lee C.H."/>
            <person name="Oh T.K."/>
        </authorList>
    </citation>
    <scope>NUCLEOTIDE SEQUENCE [LARGE SCALE GENOMIC DNA]</scope>
    <source>
        <strain evidence="4 5">DSM 16189</strain>
    </source>
</reference>
<comment type="similarity">
    <text evidence="1 2">Belongs to the Dps family.</text>
</comment>
<dbReference type="OrthoDB" id="9797023at2"/>
<dbReference type="InterPro" id="IPR008331">
    <property type="entry name" value="Ferritin_DPS_dom"/>
</dbReference>
<dbReference type="STRING" id="246786.GS18_0214365"/>
<dbReference type="Proteomes" id="UP000028549">
    <property type="component" value="Unassembled WGS sequence"/>
</dbReference>
<feature type="domain" description="Ferritin/DPS" evidence="3">
    <location>
        <begin position="8"/>
        <end position="146"/>
    </location>
</feature>
<dbReference type="RefSeq" id="WP_029278834.1">
    <property type="nucleotide sequence ID" value="NZ_CANLZQ010000001.1"/>
</dbReference>
<sequence length="146" mass="16844">MSEKLIQTVNKQVANWTVLYEKLHNYHWYVKGQNFFTLHEKFEELYNEAHVHIDELAERLLALEGAPVATLRECLELSTISEAEGKETAEQMVQSTFNDFTKVAEELKEGMELADEVGDETTGDMLLAIHQSLEKHNWMLKSFLGK</sequence>
<dbReference type="PANTHER" id="PTHR42932">
    <property type="entry name" value="GENERAL STRESS PROTEIN 20U"/>
    <property type="match status" value="1"/>
</dbReference>
<dbReference type="PANTHER" id="PTHR42932:SF1">
    <property type="entry name" value="GENERAL STRESS PROTEIN 20U"/>
    <property type="match status" value="1"/>
</dbReference>
<dbReference type="PROSITE" id="PS00818">
    <property type="entry name" value="DPS_1"/>
    <property type="match status" value="1"/>
</dbReference>
<accession>A0A084GQX3</accession>
<evidence type="ECO:0000313" key="5">
    <source>
        <dbReference type="Proteomes" id="UP000028549"/>
    </source>
</evidence>
<dbReference type="PIRSF" id="PIRSF005900">
    <property type="entry name" value="Dps"/>
    <property type="match status" value="1"/>
</dbReference>